<evidence type="ECO:0000313" key="1">
    <source>
        <dbReference type="EMBL" id="CAG8794109.1"/>
    </source>
</evidence>
<dbReference type="Proteomes" id="UP000789920">
    <property type="component" value="Unassembled WGS sequence"/>
</dbReference>
<protein>
    <submittedName>
        <fullName evidence="1">12741_t:CDS:1</fullName>
    </submittedName>
</protein>
<comment type="caution">
    <text evidence="1">The sequence shown here is derived from an EMBL/GenBank/DDBJ whole genome shotgun (WGS) entry which is preliminary data.</text>
</comment>
<proteinExistence type="predicted"/>
<feature type="non-terminal residue" evidence="1">
    <location>
        <position position="1"/>
    </location>
</feature>
<gene>
    <name evidence="1" type="ORF">RPERSI_LOCUS19693</name>
</gene>
<organism evidence="1 2">
    <name type="scientific">Racocetra persica</name>
    <dbReference type="NCBI Taxonomy" id="160502"/>
    <lineage>
        <taxon>Eukaryota</taxon>
        <taxon>Fungi</taxon>
        <taxon>Fungi incertae sedis</taxon>
        <taxon>Mucoromycota</taxon>
        <taxon>Glomeromycotina</taxon>
        <taxon>Glomeromycetes</taxon>
        <taxon>Diversisporales</taxon>
        <taxon>Gigasporaceae</taxon>
        <taxon>Racocetra</taxon>
    </lineage>
</organism>
<reference evidence="1" key="1">
    <citation type="submission" date="2021-06" db="EMBL/GenBank/DDBJ databases">
        <authorList>
            <person name="Kallberg Y."/>
            <person name="Tangrot J."/>
            <person name="Rosling A."/>
        </authorList>
    </citation>
    <scope>NUCLEOTIDE SEQUENCE</scope>
    <source>
        <strain evidence="1">MA461A</strain>
    </source>
</reference>
<accession>A0ACA9RID4</accession>
<name>A0ACA9RID4_9GLOM</name>
<evidence type="ECO:0000313" key="2">
    <source>
        <dbReference type="Proteomes" id="UP000789920"/>
    </source>
</evidence>
<dbReference type="EMBL" id="CAJVQC010054381">
    <property type="protein sequence ID" value="CAG8794109.1"/>
    <property type="molecule type" value="Genomic_DNA"/>
</dbReference>
<keyword evidence="2" id="KW-1185">Reference proteome</keyword>
<feature type="non-terminal residue" evidence="1">
    <location>
        <position position="281"/>
    </location>
</feature>
<sequence length="281" mass="32824">KEKDLQVWRWTWFCSGESGCQRLCGGIGSCIETCNHYTNYNLKNPLDMHKCSIRITTEVMLSEVDTDLSMHMIISANKNTTKEVKMKLLAPHNSVSPNKLQKLHNNQRSICDDVKLRQLLERDDLRCRRSRSKEEAIELGHAYELFIRTLPLPEITKECVKPMTTNNFTKRMNKSIEGRRENSSQFIFEASQVTYWNARIIEHQALSFKQPADVKRRLNQGRLCVLLYLVKPVVGENDLYFYVKKGNNKFCSPYTMKYINLDNESYQLLQPLLNKLISKHL</sequence>